<dbReference type="PANTHER" id="PTHR21198:SF7">
    <property type="entry name" value="ASPARTATE-GLUTAMATE RACEMASE FAMILY"/>
    <property type="match status" value="1"/>
</dbReference>
<dbReference type="Gene3D" id="3.40.50.1860">
    <property type="match status" value="2"/>
</dbReference>
<name>A0A0P0Z3N0_9HYPH</name>
<keyword evidence="2" id="KW-0413">Isomerase</keyword>
<dbReference type="GO" id="GO:0047661">
    <property type="term" value="F:amino-acid racemase activity"/>
    <property type="evidence" value="ECO:0007669"/>
    <property type="project" value="InterPro"/>
</dbReference>
<dbReference type="EMBL" id="LC066377">
    <property type="protein sequence ID" value="BAT28613.1"/>
    <property type="molecule type" value="Genomic_DNA"/>
</dbReference>
<evidence type="ECO:0000313" key="3">
    <source>
        <dbReference type="EMBL" id="BAT28613.1"/>
    </source>
</evidence>
<organism evidence="3">
    <name type="scientific">Aureimonas frigidaquae</name>
    <dbReference type="NCBI Taxonomy" id="424757"/>
    <lineage>
        <taxon>Bacteria</taxon>
        <taxon>Pseudomonadati</taxon>
        <taxon>Pseudomonadota</taxon>
        <taxon>Alphaproteobacteria</taxon>
        <taxon>Hyphomicrobiales</taxon>
        <taxon>Aurantimonadaceae</taxon>
        <taxon>Aureimonas</taxon>
    </lineage>
</organism>
<comment type="similarity">
    <text evidence="1">Belongs to the aspartate/glutamate racemases family.</text>
</comment>
<dbReference type="SUPFAM" id="SSF53681">
    <property type="entry name" value="Aspartate/glutamate racemase"/>
    <property type="match status" value="2"/>
</dbReference>
<proteinExistence type="inferred from homology"/>
<dbReference type="InterPro" id="IPR001920">
    <property type="entry name" value="Asp/Glu_race"/>
</dbReference>
<sequence length="247" mass="26907">MLEASVMKCIGLIGGMSWESTAQYYRIINQDVRQRLGGVHSARSLMWSMDFGEIEKLQHEGAWEALADQLVESAVALERGGADFVLICTNTMHRLADEVTAAIRIPLLHIADPTGEAIRAQGIRKVGLLGTAFTMEQAFYKGRLAERHGLDVIVPDADDRARVHEIIYTELVAGIVRPQSRQAYAQIMARLADRGAQAIILGCTEIMLLVQPGDTPLPLFDTTTLHATAAVDWALSGTADGAKIVSK</sequence>
<protein>
    <submittedName>
        <fullName evidence="3">Aspartate racemase</fullName>
    </submittedName>
</protein>
<dbReference type="Pfam" id="PF01177">
    <property type="entry name" value="Asp_Glu_race"/>
    <property type="match status" value="1"/>
</dbReference>
<dbReference type="NCBIfam" id="TIGR00035">
    <property type="entry name" value="asp_race"/>
    <property type="match status" value="1"/>
</dbReference>
<dbReference type="InterPro" id="IPR015942">
    <property type="entry name" value="Asp/Glu/hydantoin_racemase"/>
</dbReference>
<dbReference type="InterPro" id="IPR004380">
    <property type="entry name" value="Asp_race"/>
</dbReference>
<accession>A0A0P0Z3N0</accession>
<evidence type="ECO:0000256" key="1">
    <source>
        <dbReference type="ARBA" id="ARBA00007847"/>
    </source>
</evidence>
<reference evidence="3" key="1">
    <citation type="journal article" date="2015" name="Proc. Natl. Acad. Sci. U.S.A.">
        <title>Bacterial clade with the ribosomal RNA operon on a small plasmid rather than the chromosome.</title>
        <authorList>
            <person name="Anda M."/>
            <person name="Ohtsubo Y."/>
            <person name="Okubo T."/>
            <person name="Sugawara M."/>
            <person name="Nagata Y."/>
            <person name="Tsuda M."/>
            <person name="Minamisawa K."/>
            <person name="Mitsui H."/>
        </authorList>
    </citation>
    <scope>NUCLEOTIDE SEQUENCE</scope>
    <source>
        <strain evidence="3">JCM 14755</strain>
    </source>
</reference>
<evidence type="ECO:0000256" key="2">
    <source>
        <dbReference type="ARBA" id="ARBA00023235"/>
    </source>
</evidence>
<dbReference type="AlphaFoldDB" id="A0A0P0Z3N0"/>
<dbReference type="PANTHER" id="PTHR21198">
    <property type="entry name" value="GLUTAMATE RACEMASE"/>
    <property type="match status" value="1"/>
</dbReference>